<dbReference type="Gene3D" id="1.20.120.30">
    <property type="entry name" value="Aspartate receptor, ligand-binding domain"/>
    <property type="match status" value="1"/>
</dbReference>
<dbReference type="EMBL" id="DRNH01000016">
    <property type="protein sequence ID" value="HFB53142.1"/>
    <property type="molecule type" value="Genomic_DNA"/>
</dbReference>
<protein>
    <recommendedName>
        <fullName evidence="1">Chemoreceptor zinc-binding domain-containing protein</fullName>
    </recommendedName>
</protein>
<sequence length="147" mass="17501">MTKEQTLESVKKAREAHLLQMDKIEAILEGKKVENPTAVSKKECDFGRWIYDDTNHLKELIGRQFYEKLDVKHEQWHMEYLKIYNIFFQENKKGFFSKLFGNTHVDPLELDKAKLYYTELKTTTQELLKVLASVERRLEALNEAKFK</sequence>
<evidence type="ECO:0000259" key="1">
    <source>
        <dbReference type="Pfam" id="PF13682"/>
    </source>
</evidence>
<feature type="domain" description="Chemoreceptor zinc-binding" evidence="1">
    <location>
        <begin position="17"/>
        <end position="77"/>
    </location>
</feature>
<name>A0A7C3BZ13_9BACT</name>
<evidence type="ECO:0000313" key="2">
    <source>
        <dbReference type="EMBL" id="HFB53142.1"/>
    </source>
</evidence>
<proteinExistence type="predicted"/>
<dbReference type="AlphaFoldDB" id="A0A7C3BZ13"/>
<dbReference type="Proteomes" id="UP000886390">
    <property type="component" value="Unassembled WGS sequence"/>
</dbReference>
<gene>
    <name evidence="2" type="ORF">ENJ67_00285</name>
</gene>
<dbReference type="Pfam" id="PF13682">
    <property type="entry name" value="CZB"/>
    <property type="match status" value="1"/>
</dbReference>
<accession>A0A7C3BZ13</accession>
<reference evidence="2" key="1">
    <citation type="journal article" date="2020" name="mSystems">
        <title>Genome- and Community-Level Interaction Insights into Carbon Utilization and Element Cycling Functions of Hydrothermarchaeota in Hydrothermal Sediment.</title>
        <authorList>
            <person name="Zhou Z."/>
            <person name="Liu Y."/>
            <person name="Xu W."/>
            <person name="Pan J."/>
            <person name="Luo Z.H."/>
            <person name="Li M."/>
        </authorList>
    </citation>
    <scope>NUCLEOTIDE SEQUENCE [LARGE SCALE GENOMIC DNA]</scope>
    <source>
        <strain evidence="2">HyVt-507</strain>
    </source>
</reference>
<comment type="caution">
    <text evidence="2">The sequence shown here is derived from an EMBL/GenBank/DDBJ whole genome shotgun (WGS) entry which is preliminary data.</text>
</comment>
<organism evidence="2">
    <name type="scientific">Sulfurimonas autotrophica</name>
    <dbReference type="NCBI Taxonomy" id="202747"/>
    <lineage>
        <taxon>Bacteria</taxon>
        <taxon>Pseudomonadati</taxon>
        <taxon>Campylobacterota</taxon>
        <taxon>Epsilonproteobacteria</taxon>
        <taxon>Campylobacterales</taxon>
        <taxon>Sulfurimonadaceae</taxon>
        <taxon>Sulfurimonas</taxon>
    </lineage>
</organism>
<dbReference type="InterPro" id="IPR025991">
    <property type="entry name" value="Chemoreceptor_zinc-bind_dom"/>
</dbReference>